<gene>
    <name evidence="4" type="ORF">JPM2_5060</name>
</gene>
<name>A0A809SIF9_9BACT</name>
<proteinExistence type="predicted"/>
<organism evidence="4 5">
    <name type="scientific">Mycoplasmopsis felis</name>
    <dbReference type="NCBI Taxonomy" id="33923"/>
    <lineage>
        <taxon>Bacteria</taxon>
        <taxon>Bacillati</taxon>
        <taxon>Mycoplasmatota</taxon>
        <taxon>Mycoplasmoidales</taxon>
        <taxon>Metamycoplasmataceae</taxon>
        <taxon>Mycoplasmopsis</taxon>
    </lineage>
</organism>
<evidence type="ECO:0000313" key="4">
    <source>
        <dbReference type="EMBL" id="BBU47813.1"/>
    </source>
</evidence>
<reference evidence="4 5" key="1">
    <citation type="submission" date="2020-01" db="EMBL/GenBank/DDBJ databases">
        <title>Complete genome sequence of Mycoplasma felis strain Myco-2.</title>
        <authorList>
            <person name="Kinoshita Y."/>
            <person name="Niwa H."/>
            <person name="Uchida-Fujii E."/>
            <person name="Nukada T."/>
        </authorList>
    </citation>
    <scope>NUCLEOTIDE SEQUENCE [LARGE SCALE GENOMIC DNA]</scope>
    <source>
        <strain evidence="4 5">Myco-2</strain>
    </source>
</reference>
<dbReference type="InterPro" id="IPR030941">
    <property type="entry name" value="Predic_Ig_block"/>
</dbReference>
<feature type="domain" description="Mycoplasma immunoglobulin binding protein arm" evidence="2">
    <location>
        <begin position="2"/>
        <end position="66"/>
    </location>
</feature>
<dbReference type="Pfam" id="PF26360">
    <property type="entry name" value="MIB_M1"/>
    <property type="match status" value="1"/>
</dbReference>
<evidence type="ECO:0000259" key="3">
    <source>
        <dbReference type="Pfam" id="PF26364"/>
    </source>
</evidence>
<protein>
    <recommendedName>
        <fullName evidence="6">Immunoglobulin-blocking virulence protein</fullName>
    </recommendedName>
</protein>
<dbReference type="InterPro" id="IPR030942">
    <property type="entry name" value="Mycoplas_M_dom"/>
</dbReference>
<dbReference type="NCBIfam" id="TIGR04526">
    <property type="entry name" value="predic_Ig_block"/>
    <property type="match status" value="1"/>
</dbReference>
<feature type="domain" description="Mycoplasma immunoglobulin binding protein M2" evidence="3">
    <location>
        <begin position="281"/>
        <end position="472"/>
    </location>
</feature>
<dbReference type="Proteomes" id="UP000464317">
    <property type="component" value="Chromosome"/>
</dbReference>
<dbReference type="InterPro" id="IPR058860">
    <property type="entry name" value="MIB_M2"/>
</dbReference>
<dbReference type="InterPro" id="IPR058861">
    <property type="entry name" value="MIB_arm"/>
</dbReference>
<dbReference type="EMBL" id="AP022325">
    <property type="protein sequence ID" value="BBU47813.1"/>
    <property type="molecule type" value="Genomic_DNA"/>
</dbReference>
<dbReference type="NCBIfam" id="TIGR04524">
    <property type="entry name" value="mycoplas_M_dom"/>
    <property type="match status" value="1"/>
</dbReference>
<keyword evidence="5" id="KW-1185">Reference proteome</keyword>
<sequence length="483" mass="55444">MYPEIKNHPNKTYREYWLINNLDFSLFTKLSSAAENFLKKGETLDPRNAYITENGEWESHSYSPPDEFNTVTTLRIRDNQHKRAFGYDTWYGRSPSNIKEGRYDGWTKTNVKNQEKFNKFNIQDIRGIQIFELTRDTEIPNDFNRGYVVELDSADPKAYQRTKTLIEDFKKEGVEISSYRIFNMGKTSSNQKFLEILSVLPNELRQLELFFDASAANTSALIALENKKIKELSLYTEGNSLLEYWSLNPLALRNTNWVNTIDYNVSKENPANTNIPTRITFNALAFEDSDYLKGEEDPYKRINDGLRLAYFSRNNEGIFQGNHGPGLSPDHNEGDNSYPTALDLSRAPSLRSLKGLKFFDMFKPSNKSRKLKTLWLYNNSENFDIDVSELNSAGFENMAIGEPGPPRTQIEFSNKESTRYLYIKGVGTLYGSGLTNLTLLMDLSQSLDKTTIKVDPGATELKQQLRSQGYTVVDYSEDDFVIT</sequence>
<evidence type="ECO:0000259" key="2">
    <source>
        <dbReference type="Pfam" id="PF26361"/>
    </source>
</evidence>
<dbReference type="Pfam" id="PF26364">
    <property type="entry name" value="MIB_M2"/>
    <property type="match status" value="1"/>
</dbReference>
<accession>A0A809SIF9</accession>
<evidence type="ECO:0000259" key="1">
    <source>
        <dbReference type="Pfam" id="PF26360"/>
    </source>
</evidence>
<evidence type="ECO:0008006" key="6">
    <source>
        <dbReference type="Google" id="ProtNLM"/>
    </source>
</evidence>
<dbReference type="Pfam" id="PF26361">
    <property type="entry name" value="MIB_arm"/>
    <property type="match status" value="1"/>
</dbReference>
<feature type="domain" description="IgG-blocking virulence" evidence="1">
    <location>
        <begin position="72"/>
        <end position="270"/>
    </location>
</feature>
<dbReference type="KEGG" id="mfel:JPM2_5060"/>
<dbReference type="AlphaFoldDB" id="A0A809SIF9"/>
<evidence type="ECO:0000313" key="5">
    <source>
        <dbReference type="Proteomes" id="UP000464317"/>
    </source>
</evidence>